<dbReference type="InterPro" id="IPR033932">
    <property type="entry name" value="YtcJ-like"/>
</dbReference>
<organism evidence="3 4">
    <name type="scientific">Kinneretia aquatilis</name>
    <dbReference type="NCBI Taxonomy" id="2070761"/>
    <lineage>
        <taxon>Bacteria</taxon>
        <taxon>Pseudomonadati</taxon>
        <taxon>Pseudomonadota</taxon>
        <taxon>Betaproteobacteria</taxon>
        <taxon>Burkholderiales</taxon>
        <taxon>Sphaerotilaceae</taxon>
        <taxon>Roseateles</taxon>
    </lineage>
</organism>
<dbReference type="SUPFAM" id="SSF51556">
    <property type="entry name" value="Metallo-dependent hydrolases"/>
    <property type="match status" value="1"/>
</dbReference>
<dbReference type="InterPro" id="IPR032466">
    <property type="entry name" value="Metal_Hydrolase"/>
</dbReference>
<dbReference type="Gene3D" id="2.30.40.10">
    <property type="entry name" value="Urease, subunit C, domain 1"/>
    <property type="match status" value="1"/>
</dbReference>
<dbReference type="Proteomes" id="UP000235916">
    <property type="component" value="Unassembled WGS sequence"/>
</dbReference>
<dbReference type="Gene3D" id="3.10.310.70">
    <property type="match status" value="1"/>
</dbReference>
<sequence>MRPVDLPRALVLSALAFSLNLQAAAPLPADTIYLHGDVVTMNDGQPSAQALAVRAGRIQAVGSEAEVRALQGAKTRVVDLKGQALLPGFVDAHGHVSLTGLQAVSANLLPPPDGKGSSVAAIQGLLRDYAKGPVARSHKIILGFGYDEAQLKERRAPTRQELDAVSKDLPVIIIHQSGHLGVLNSKALQLAGLNAETKDPEGGHIQREADGKTPNGVLEETAWFSAGMGLVQPSPQDYAAMLLEGQKLYAKFGFTTGQDGRSDEASNKTWVALSQGGKMLIDLVSYPDITLPFTAGLMDQPGGFWGREYKGGFRIGGVKLSLDGSPQGKTAFLTHPYHHPPAGKADDYRGYPALSDEATQQAVDQAYAKGWQLLVHTNGDAASDQMLRAVDAATAKYGAADRRTVMIHAQTVREDQLDAMKRLAVTPSFFGMHAYYWGDWHRDETLGPVRGDRISPAQSALRRQMIFTQHHDAPVAFPDAIAILDAVVNRRTRSGDILGPDQRLPVEVALKSITLWAAWQHFEEASKGSLEVGKLADLVVLSKNPLTVPPAQLRSIQVRETIKAGRSIYRAPAAR</sequence>
<evidence type="ECO:0000259" key="2">
    <source>
        <dbReference type="Pfam" id="PF07969"/>
    </source>
</evidence>
<gene>
    <name evidence="3" type="ORF">C1O66_17015</name>
</gene>
<reference evidence="3 4" key="1">
    <citation type="submission" date="2018-01" db="EMBL/GenBank/DDBJ databases">
        <title>Draft genome sequence of Paucibacter aquatile CR182 isolated from freshwater of the Nakdong River.</title>
        <authorList>
            <person name="Choi A."/>
            <person name="Chung E.J."/>
        </authorList>
    </citation>
    <scope>NUCLEOTIDE SEQUENCE [LARGE SCALE GENOMIC DNA]</scope>
    <source>
        <strain evidence="3 4">CR182</strain>
    </source>
</reference>
<keyword evidence="1" id="KW-0732">Signal</keyword>
<dbReference type="Pfam" id="PF07969">
    <property type="entry name" value="Amidohydro_3"/>
    <property type="match status" value="1"/>
</dbReference>
<proteinExistence type="predicted"/>
<dbReference type="AlphaFoldDB" id="A0A2N8L018"/>
<feature type="domain" description="Amidohydrolase 3" evidence="2">
    <location>
        <begin position="76"/>
        <end position="569"/>
    </location>
</feature>
<protein>
    <submittedName>
        <fullName evidence="3">Amidohydrolase</fullName>
    </submittedName>
</protein>
<name>A0A2N8L018_9BURK</name>
<keyword evidence="4" id="KW-1185">Reference proteome</keyword>
<evidence type="ECO:0000313" key="3">
    <source>
        <dbReference type="EMBL" id="PND39054.1"/>
    </source>
</evidence>
<dbReference type="EMBL" id="POSP01000003">
    <property type="protein sequence ID" value="PND39054.1"/>
    <property type="molecule type" value="Genomic_DNA"/>
</dbReference>
<dbReference type="OrthoDB" id="9031471at2"/>
<accession>A0A2N8L018</accession>
<dbReference type="SUPFAM" id="SSF51338">
    <property type="entry name" value="Composite domain of metallo-dependent hydrolases"/>
    <property type="match status" value="1"/>
</dbReference>
<keyword evidence="3" id="KW-0378">Hydrolase</keyword>
<dbReference type="GO" id="GO:0016810">
    <property type="term" value="F:hydrolase activity, acting on carbon-nitrogen (but not peptide) bonds"/>
    <property type="evidence" value="ECO:0007669"/>
    <property type="project" value="InterPro"/>
</dbReference>
<dbReference type="InterPro" id="IPR013108">
    <property type="entry name" value="Amidohydro_3"/>
</dbReference>
<dbReference type="PANTHER" id="PTHR22642">
    <property type="entry name" value="IMIDAZOLONEPROPIONASE"/>
    <property type="match status" value="1"/>
</dbReference>
<comment type="caution">
    <text evidence="3">The sequence shown here is derived from an EMBL/GenBank/DDBJ whole genome shotgun (WGS) entry which is preliminary data.</text>
</comment>
<evidence type="ECO:0000313" key="4">
    <source>
        <dbReference type="Proteomes" id="UP000235916"/>
    </source>
</evidence>
<dbReference type="InterPro" id="IPR011059">
    <property type="entry name" value="Metal-dep_hydrolase_composite"/>
</dbReference>
<dbReference type="Gene3D" id="3.20.20.140">
    <property type="entry name" value="Metal-dependent hydrolases"/>
    <property type="match status" value="1"/>
</dbReference>
<dbReference type="PANTHER" id="PTHR22642:SF2">
    <property type="entry name" value="PROTEIN LONG AFTER FAR-RED 3"/>
    <property type="match status" value="1"/>
</dbReference>
<dbReference type="RefSeq" id="WP_102768972.1">
    <property type="nucleotide sequence ID" value="NZ_POSP01000003.1"/>
</dbReference>
<dbReference type="CDD" id="cd01300">
    <property type="entry name" value="YtcJ_like"/>
    <property type="match status" value="1"/>
</dbReference>
<feature type="chain" id="PRO_5014621006" evidence="1">
    <location>
        <begin position="24"/>
        <end position="575"/>
    </location>
</feature>
<evidence type="ECO:0000256" key="1">
    <source>
        <dbReference type="SAM" id="SignalP"/>
    </source>
</evidence>
<feature type="signal peptide" evidence="1">
    <location>
        <begin position="1"/>
        <end position="23"/>
    </location>
</feature>